<comment type="caution">
    <text evidence="2">The sequence shown here is derived from an EMBL/GenBank/DDBJ whole genome shotgun (WGS) entry which is preliminary data.</text>
</comment>
<dbReference type="RefSeq" id="WP_141637083.1">
    <property type="nucleotide sequence ID" value="NZ_VIGB01000003.1"/>
</dbReference>
<dbReference type="PROSITE" id="PS51186">
    <property type="entry name" value="GNAT"/>
    <property type="match status" value="1"/>
</dbReference>
<keyword evidence="3" id="KW-1185">Reference proteome</keyword>
<dbReference type="AlphaFoldDB" id="A0A540WC94"/>
<dbReference type="Gene3D" id="3.40.630.30">
    <property type="match status" value="1"/>
</dbReference>
<dbReference type="OrthoDB" id="3466127at2"/>
<keyword evidence="2" id="KW-0808">Transferase</keyword>
<dbReference type="Proteomes" id="UP000319103">
    <property type="component" value="Unassembled WGS sequence"/>
</dbReference>
<gene>
    <name evidence="2" type="ORF">E6W39_36350</name>
</gene>
<dbReference type="InterPro" id="IPR000182">
    <property type="entry name" value="GNAT_dom"/>
</dbReference>
<dbReference type="PANTHER" id="PTHR43441">
    <property type="entry name" value="RIBOSOMAL-PROTEIN-SERINE ACETYLTRANSFERASE"/>
    <property type="match status" value="1"/>
</dbReference>
<feature type="domain" description="N-acetyltransferase" evidence="1">
    <location>
        <begin position="18"/>
        <end position="189"/>
    </location>
</feature>
<organism evidence="2 3">
    <name type="scientific">Kitasatospora acidiphila</name>
    <dbReference type="NCBI Taxonomy" id="2567942"/>
    <lineage>
        <taxon>Bacteria</taxon>
        <taxon>Bacillati</taxon>
        <taxon>Actinomycetota</taxon>
        <taxon>Actinomycetes</taxon>
        <taxon>Kitasatosporales</taxon>
        <taxon>Streptomycetaceae</taxon>
        <taxon>Kitasatospora</taxon>
    </lineage>
</organism>
<dbReference type="GO" id="GO:0008999">
    <property type="term" value="F:protein-N-terminal-alanine acetyltransferase activity"/>
    <property type="evidence" value="ECO:0007669"/>
    <property type="project" value="TreeGrafter"/>
</dbReference>
<dbReference type="GO" id="GO:1990189">
    <property type="term" value="F:protein N-terminal-serine acetyltransferase activity"/>
    <property type="evidence" value="ECO:0007669"/>
    <property type="project" value="TreeGrafter"/>
</dbReference>
<dbReference type="InterPro" id="IPR016181">
    <property type="entry name" value="Acyl_CoA_acyltransferase"/>
</dbReference>
<evidence type="ECO:0000313" key="3">
    <source>
        <dbReference type="Proteomes" id="UP000319103"/>
    </source>
</evidence>
<dbReference type="Pfam" id="PF13302">
    <property type="entry name" value="Acetyltransf_3"/>
    <property type="match status" value="1"/>
</dbReference>
<evidence type="ECO:0000259" key="1">
    <source>
        <dbReference type="PROSITE" id="PS51186"/>
    </source>
</evidence>
<sequence>MLSDHWPLLGLRLTTPRLELRLPTEDELALLADLAAEGVHEPERMPFLVPWTDLPPAERARSVVQHHWLRRGTWTPQDWALTLAVFRDGEVLGLQAVTGRDFAVRREVSSGSWLGLRHHGQGVGTEMRAAVLELAFTGLGALEATSGAMAYNHASRAVSRKLGYREDGVEHHVVRGDRVANTRLRIDRAAWERHRTTPVAIDGLDRCLPLFGLPQPA</sequence>
<dbReference type="InterPro" id="IPR051908">
    <property type="entry name" value="Ribosomal_N-acetyltransferase"/>
</dbReference>
<dbReference type="PANTHER" id="PTHR43441:SF11">
    <property type="entry name" value="RIBOSOMAL-PROTEIN-SERINE ACETYLTRANSFERASE"/>
    <property type="match status" value="1"/>
</dbReference>
<dbReference type="SUPFAM" id="SSF55729">
    <property type="entry name" value="Acyl-CoA N-acyltransferases (Nat)"/>
    <property type="match status" value="1"/>
</dbReference>
<protein>
    <submittedName>
        <fullName evidence="2">GNAT family N-acetyltransferase</fullName>
    </submittedName>
</protein>
<dbReference type="GO" id="GO:0005737">
    <property type="term" value="C:cytoplasm"/>
    <property type="evidence" value="ECO:0007669"/>
    <property type="project" value="TreeGrafter"/>
</dbReference>
<name>A0A540WC94_9ACTN</name>
<dbReference type="EMBL" id="VIGB01000003">
    <property type="protein sequence ID" value="TQF06671.1"/>
    <property type="molecule type" value="Genomic_DNA"/>
</dbReference>
<evidence type="ECO:0000313" key="2">
    <source>
        <dbReference type="EMBL" id="TQF06671.1"/>
    </source>
</evidence>
<accession>A0A540WC94</accession>
<reference evidence="2 3" key="1">
    <citation type="submission" date="2019-06" db="EMBL/GenBank/DDBJ databases">
        <title>Description of Kitasatospora acidophila sp. nov. isolated from pine grove soil, and reclassification of Streptomyces novaecaesareae to Kitasatospora novaeceasareae comb. nov.</title>
        <authorList>
            <person name="Kim M.J."/>
        </authorList>
    </citation>
    <scope>NUCLEOTIDE SEQUENCE [LARGE SCALE GENOMIC DNA]</scope>
    <source>
        <strain evidence="2 3">MMS16-CNU292</strain>
    </source>
</reference>
<proteinExistence type="predicted"/>